<evidence type="ECO:0000259" key="3">
    <source>
        <dbReference type="Pfam" id="PF12624"/>
    </source>
</evidence>
<dbReference type="GO" id="GO:0045053">
    <property type="term" value="P:protein retention in Golgi apparatus"/>
    <property type="evidence" value="ECO:0007669"/>
    <property type="project" value="TreeGrafter"/>
</dbReference>
<dbReference type="GO" id="GO:0007005">
    <property type="term" value="P:mitochondrion organization"/>
    <property type="evidence" value="ECO:0007669"/>
    <property type="project" value="TreeGrafter"/>
</dbReference>
<keyword evidence="1" id="KW-0813">Transport</keyword>
<accession>A0AAV1KH41</accession>
<evidence type="ECO:0000256" key="1">
    <source>
        <dbReference type="ARBA" id="ARBA00022448"/>
    </source>
</evidence>
<reference evidence="4 5" key="1">
    <citation type="submission" date="2023-11" db="EMBL/GenBank/DDBJ databases">
        <authorList>
            <person name="Hedman E."/>
            <person name="Englund M."/>
            <person name="Stromberg M."/>
            <person name="Nyberg Akerstrom W."/>
            <person name="Nylinder S."/>
            <person name="Jareborg N."/>
            <person name="Kallberg Y."/>
            <person name="Kronander E."/>
        </authorList>
    </citation>
    <scope>NUCLEOTIDE SEQUENCE [LARGE SCALE GENOMIC DNA]</scope>
</reference>
<proteinExistence type="predicted"/>
<dbReference type="PANTHER" id="PTHR16166:SF141">
    <property type="entry name" value="INTERMEMBRANE LIPID TRANSFER PROTEIN VPS13D"/>
    <property type="match status" value="1"/>
</dbReference>
<dbReference type="InterPro" id="IPR026854">
    <property type="entry name" value="VPS13_N"/>
</dbReference>
<feature type="region of interest" description="Disordered" evidence="2">
    <location>
        <begin position="475"/>
        <end position="494"/>
    </location>
</feature>
<dbReference type="AlphaFoldDB" id="A0AAV1KH41"/>
<feature type="non-terminal residue" evidence="4">
    <location>
        <position position="537"/>
    </location>
</feature>
<evidence type="ECO:0000313" key="5">
    <source>
        <dbReference type="Proteomes" id="UP001314205"/>
    </source>
</evidence>
<dbReference type="Proteomes" id="UP001314205">
    <property type="component" value="Unassembled WGS sequence"/>
</dbReference>
<evidence type="ECO:0000256" key="2">
    <source>
        <dbReference type="SAM" id="MobiDB-lite"/>
    </source>
</evidence>
<name>A0AAV1KH41_9NEOP</name>
<gene>
    <name evidence="4" type="ORF">PARMNEM_LOCUS3919</name>
</gene>
<feature type="compositionally biased region" description="Polar residues" evidence="2">
    <location>
        <begin position="475"/>
        <end position="492"/>
    </location>
</feature>
<sequence>MLEGLVAWVLNNYLGKYVENLNTDQLSVALLSGKVELENLPLKKDALRHLGLPVEIKAGFIGKVQLQVPVRQIRSAPWLIAIEKLYLVAAPVNLDEWDSAVEANIAHERKVALLDALEAQWRAEFEASDAGYYAASYSSWLNYGTGFLANIVENLQLKLNDVHIRYEDAITCAPQSFACGLTVESLTAESCDANWVRGFTLLPEPDGCSFKLLELQQLAVYWDPMPVPAAMVANCTLAELTERMRATWLAQHRYLVAPASARARVRRERCEQPLRSRTRPRLACHLTLDCVLLNLTSRQYSEVVGCALGLERIARLRALRVWRPSVPVRGQARAWWLYALRCLAPHHRWMDPKPTWSSCLEQSRRVRQYVDICLSILSNPAATLAPDKKAIKDEFEWNNPLSVLKPLREVAMRKVPIARPEPAPEQVSSGRSVLVRWFPLWWGWYTPDTATADTAATAAAAASTPIPTQMMQPTAQLAVQPAAQSSIQSPAQPATPRLEEEILDVIADSLDDNTLLRRDTVFGLFEFTLQRGSLNLC</sequence>
<dbReference type="Pfam" id="PF12624">
    <property type="entry name" value="VPS13_N"/>
    <property type="match status" value="1"/>
</dbReference>
<keyword evidence="5" id="KW-1185">Reference proteome</keyword>
<dbReference type="InterPro" id="IPR026847">
    <property type="entry name" value="VPS13"/>
</dbReference>
<evidence type="ECO:0000313" key="4">
    <source>
        <dbReference type="EMBL" id="CAK1582383.1"/>
    </source>
</evidence>
<organism evidence="4 5">
    <name type="scientific">Parnassius mnemosyne</name>
    <name type="common">clouded apollo</name>
    <dbReference type="NCBI Taxonomy" id="213953"/>
    <lineage>
        <taxon>Eukaryota</taxon>
        <taxon>Metazoa</taxon>
        <taxon>Ecdysozoa</taxon>
        <taxon>Arthropoda</taxon>
        <taxon>Hexapoda</taxon>
        <taxon>Insecta</taxon>
        <taxon>Pterygota</taxon>
        <taxon>Neoptera</taxon>
        <taxon>Endopterygota</taxon>
        <taxon>Lepidoptera</taxon>
        <taxon>Glossata</taxon>
        <taxon>Ditrysia</taxon>
        <taxon>Papilionoidea</taxon>
        <taxon>Papilionidae</taxon>
        <taxon>Parnassiinae</taxon>
        <taxon>Parnassini</taxon>
        <taxon>Parnassius</taxon>
        <taxon>Driopa</taxon>
    </lineage>
</organism>
<dbReference type="EMBL" id="CAVLGL010000035">
    <property type="protein sequence ID" value="CAK1582383.1"/>
    <property type="molecule type" value="Genomic_DNA"/>
</dbReference>
<protein>
    <recommendedName>
        <fullName evidence="3">Chorein N-terminal domain-containing protein</fullName>
    </recommendedName>
</protein>
<dbReference type="GO" id="GO:0006623">
    <property type="term" value="P:protein targeting to vacuole"/>
    <property type="evidence" value="ECO:0007669"/>
    <property type="project" value="TreeGrafter"/>
</dbReference>
<dbReference type="PANTHER" id="PTHR16166">
    <property type="entry name" value="VACUOLAR PROTEIN SORTING-ASSOCIATED PROTEIN VPS13"/>
    <property type="match status" value="1"/>
</dbReference>
<comment type="caution">
    <text evidence="4">The sequence shown here is derived from an EMBL/GenBank/DDBJ whole genome shotgun (WGS) entry which is preliminary data.</text>
</comment>
<feature type="domain" description="Chorein N-terminal" evidence="3">
    <location>
        <begin position="1"/>
        <end position="464"/>
    </location>
</feature>